<keyword evidence="3" id="KW-1185">Reference proteome</keyword>
<dbReference type="Proteomes" id="UP000293360">
    <property type="component" value="Unassembled WGS sequence"/>
</dbReference>
<evidence type="ECO:0000256" key="1">
    <source>
        <dbReference type="SAM" id="MobiDB-lite"/>
    </source>
</evidence>
<evidence type="ECO:0000313" key="3">
    <source>
        <dbReference type="Proteomes" id="UP000293360"/>
    </source>
</evidence>
<feature type="region of interest" description="Disordered" evidence="1">
    <location>
        <begin position="116"/>
        <end position="136"/>
    </location>
</feature>
<comment type="caution">
    <text evidence="2">The sequence shown here is derived from an EMBL/GenBank/DDBJ whole genome shotgun (WGS) entry which is preliminary data.</text>
</comment>
<dbReference type="EMBL" id="QJNU01000429">
    <property type="protein sequence ID" value="RYO99240.1"/>
    <property type="molecule type" value="Genomic_DNA"/>
</dbReference>
<gene>
    <name evidence="2" type="ORF">DL764_006873</name>
</gene>
<proteinExistence type="predicted"/>
<name>A0A4Q4T5L2_9PEZI</name>
<dbReference type="OrthoDB" id="4640080at2759"/>
<protein>
    <submittedName>
        <fullName evidence="2">Uncharacterized protein</fullName>
    </submittedName>
</protein>
<organism evidence="2 3">
    <name type="scientific">Monosporascus ibericus</name>
    <dbReference type="NCBI Taxonomy" id="155417"/>
    <lineage>
        <taxon>Eukaryota</taxon>
        <taxon>Fungi</taxon>
        <taxon>Dikarya</taxon>
        <taxon>Ascomycota</taxon>
        <taxon>Pezizomycotina</taxon>
        <taxon>Sordariomycetes</taxon>
        <taxon>Xylariomycetidae</taxon>
        <taxon>Xylariales</taxon>
        <taxon>Xylariales incertae sedis</taxon>
        <taxon>Monosporascus</taxon>
    </lineage>
</organism>
<dbReference type="AlphaFoldDB" id="A0A4Q4T5L2"/>
<accession>A0A4Q4T5L2</accession>
<sequence>MEESPNCDTYSVGFQGDSSGAGWITGGFAVSEEKQTGTLHNCQSAKDEQEVLCVFWRTAMTGYTVQNYKHTLTQEATEGEKDGDPYVLWSPNDPEIRSTYVCGRGDDLCKYQGYEFEGSTRPKGGPQSYPFDEDFQ</sequence>
<reference evidence="2 3" key="1">
    <citation type="submission" date="2018-06" db="EMBL/GenBank/DDBJ databases">
        <title>Complete Genomes of Monosporascus.</title>
        <authorList>
            <person name="Robinson A.J."/>
            <person name="Natvig D.O."/>
        </authorList>
    </citation>
    <scope>NUCLEOTIDE SEQUENCE [LARGE SCALE GENOMIC DNA]</scope>
    <source>
        <strain evidence="2 3">CBS 110550</strain>
    </source>
</reference>
<evidence type="ECO:0000313" key="2">
    <source>
        <dbReference type="EMBL" id="RYO99240.1"/>
    </source>
</evidence>